<dbReference type="GO" id="GO:0005576">
    <property type="term" value="C:extracellular region"/>
    <property type="evidence" value="ECO:0007669"/>
    <property type="project" value="UniProtKB-SubCell"/>
</dbReference>
<comment type="similarity">
    <text evidence="2">Belongs to the guanylin family.</text>
</comment>
<evidence type="ECO:0000256" key="4">
    <source>
        <dbReference type="ARBA" id="ARBA00022729"/>
    </source>
</evidence>
<sequence>MVANALHSQYLPLKETLAICKVIILGGLYPNIFHGYSFSLEAVKTLRKLMETDTTSLCADPDLPGEFRVLCGKHDAGEVIQHLGLCAVKSLINIDI</sequence>
<dbReference type="SUPFAM" id="SSF89890">
    <property type="entry name" value="Proguanylin"/>
    <property type="match status" value="1"/>
</dbReference>
<evidence type="ECO:0000256" key="5">
    <source>
        <dbReference type="ARBA" id="ARBA00023157"/>
    </source>
</evidence>
<dbReference type="InterPro" id="IPR000879">
    <property type="entry name" value="Guanylin"/>
</dbReference>
<evidence type="ECO:0000256" key="2">
    <source>
        <dbReference type="ARBA" id="ARBA00009883"/>
    </source>
</evidence>
<dbReference type="InParanoid" id="A0A672MA04"/>
<reference evidence="6" key="2">
    <citation type="submission" date="2025-09" db="UniProtKB">
        <authorList>
            <consortium name="Ensembl"/>
        </authorList>
    </citation>
    <scope>IDENTIFICATION</scope>
</reference>
<keyword evidence="7" id="KW-1185">Reference proteome</keyword>
<evidence type="ECO:0000313" key="6">
    <source>
        <dbReference type="Ensembl" id="ENSSGRP00000033533.1"/>
    </source>
</evidence>
<dbReference type="Proteomes" id="UP000472262">
    <property type="component" value="Unassembled WGS sequence"/>
</dbReference>
<evidence type="ECO:0000256" key="3">
    <source>
        <dbReference type="ARBA" id="ARBA00022525"/>
    </source>
</evidence>
<protein>
    <submittedName>
        <fullName evidence="6">Si:ch211-220m17.4</fullName>
    </submittedName>
</protein>
<dbReference type="GO" id="GO:0030250">
    <property type="term" value="F:guanylate cyclase activator activity"/>
    <property type="evidence" value="ECO:0007669"/>
    <property type="project" value="InterPro"/>
</dbReference>
<evidence type="ECO:0000313" key="7">
    <source>
        <dbReference type="Proteomes" id="UP000472262"/>
    </source>
</evidence>
<organism evidence="6 7">
    <name type="scientific">Sinocyclocheilus grahami</name>
    <name type="common">Dianchi golden-line fish</name>
    <name type="synonym">Barbus grahami</name>
    <dbReference type="NCBI Taxonomy" id="75366"/>
    <lineage>
        <taxon>Eukaryota</taxon>
        <taxon>Metazoa</taxon>
        <taxon>Chordata</taxon>
        <taxon>Craniata</taxon>
        <taxon>Vertebrata</taxon>
        <taxon>Euteleostomi</taxon>
        <taxon>Actinopterygii</taxon>
        <taxon>Neopterygii</taxon>
        <taxon>Teleostei</taxon>
        <taxon>Ostariophysi</taxon>
        <taxon>Cypriniformes</taxon>
        <taxon>Cyprinidae</taxon>
        <taxon>Cyprininae</taxon>
        <taxon>Sinocyclocheilus</taxon>
    </lineage>
</organism>
<keyword evidence="5" id="KW-1015">Disulfide bond</keyword>
<dbReference type="OMA" id="CGKDDAD"/>
<keyword evidence="4" id="KW-0732">Signal</keyword>
<dbReference type="Ensembl" id="ENSSGRT00000035997.1">
    <property type="protein sequence ID" value="ENSSGRP00000033533.1"/>
    <property type="gene ID" value="ENSSGRG00000018669.1"/>
</dbReference>
<accession>A0A672MA04</accession>
<dbReference type="InterPro" id="IPR036382">
    <property type="entry name" value="Guanylin_sf"/>
</dbReference>
<name>A0A672MA04_SINGR</name>
<dbReference type="Pfam" id="PF02058">
    <property type="entry name" value="Guanylin"/>
    <property type="match status" value="1"/>
</dbReference>
<evidence type="ECO:0000256" key="1">
    <source>
        <dbReference type="ARBA" id="ARBA00004613"/>
    </source>
</evidence>
<dbReference type="AlphaFoldDB" id="A0A672MA04"/>
<comment type="subcellular location">
    <subcellularLocation>
        <location evidence="1">Secreted</location>
    </subcellularLocation>
</comment>
<proteinExistence type="inferred from homology"/>
<keyword evidence="3" id="KW-0964">Secreted</keyword>
<reference evidence="6" key="1">
    <citation type="submission" date="2025-08" db="UniProtKB">
        <authorList>
            <consortium name="Ensembl"/>
        </authorList>
    </citation>
    <scope>IDENTIFICATION</scope>
</reference>